<dbReference type="InterPro" id="IPR036264">
    <property type="entry name" value="Bact_exopeptidase_dim_dom"/>
</dbReference>
<accession>A0A507R6V8</accession>
<evidence type="ECO:0000313" key="7">
    <source>
        <dbReference type="Proteomes" id="UP000319663"/>
    </source>
</evidence>
<dbReference type="Pfam" id="PF07687">
    <property type="entry name" value="M20_dimer"/>
    <property type="match status" value="1"/>
</dbReference>
<dbReference type="SUPFAM" id="SSF55031">
    <property type="entry name" value="Bacterial exopeptidase dimerisation domain"/>
    <property type="match status" value="1"/>
</dbReference>
<protein>
    <recommendedName>
        <fullName evidence="5">Peptidase M20 dimerisation domain-containing protein</fullName>
    </recommendedName>
</protein>
<organism evidence="6 7">
    <name type="scientific">Monascus purpureus</name>
    <name type="common">Red mold</name>
    <name type="synonym">Monascus anka</name>
    <dbReference type="NCBI Taxonomy" id="5098"/>
    <lineage>
        <taxon>Eukaryota</taxon>
        <taxon>Fungi</taxon>
        <taxon>Dikarya</taxon>
        <taxon>Ascomycota</taxon>
        <taxon>Pezizomycotina</taxon>
        <taxon>Eurotiomycetes</taxon>
        <taxon>Eurotiomycetidae</taxon>
        <taxon>Eurotiales</taxon>
        <taxon>Aspergillaceae</taxon>
        <taxon>Monascus</taxon>
    </lineage>
</organism>
<dbReference type="NCBIfam" id="TIGR01891">
    <property type="entry name" value="amidohydrolases"/>
    <property type="match status" value="1"/>
</dbReference>
<keyword evidence="4" id="KW-0472">Membrane</keyword>
<comment type="similarity">
    <text evidence="2">Belongs to the peptidase M20A family.</text>
</comment>
<dbReference type="Gene3D" id="3.40.630.10">
    <property type="entry name" value="Zn peptidases"/>
    <property type="match status" value="1"/>
</dbReference>
<evidence type="ECO:0000256" key="2">
    <source>
        <dbReference type="ARBA" id="ARBA00006247"/>
    </source>
</evidence>
<dbReference type="AlphaFoldDB" id="A0A507R6V8"/>
<feature type="transmembrane region" description="Helical" evidence="4">
    <location>
        <begin position="12"/>
        <end position="31"/>
    </location>
</feature>
<name>A0A507R6V8_MONPU</name>
<comment type="similarity">
    <text evidence="1">Belongs to the peptidase M20 family.</text>
</comment>
<dbReference type="Pfam" id="PF01546">
    <property type="entry name" value="Peptidase_M20"/>
    <property type="match status" value="1"/>
</dbReference>
<dbReference type="InterPro" id="IPR017439">
    <property type="entry name" value="Amidohydrolase"/>
</dbReference>
<comment type="caution">
    <text evidence="6">The sequence shown here is derived from an EMBL/GenBank/DDBJ whole genome shotgun (WGS) entry which is preliminary data.</text>
</comment>
<evidence type="ECO:0000256" key="1">
    <source>
        <dbReference type="ARBA" id="ARBA00006153"/>
    </source>
</evidence>
<dbReference type="STRING" id="5098.A0A507R6V8"/>
<keyword evidence="4" id="KW-0812">Transmembrane</keyword>
<dbReference type="EMBL" id="VIFY01000001">
    <property type="protein sequence ID" value="TQB77551.1"/>
    <property type="molecule type" value="Genomic_DNA"/>
</dbReference>
<dbReference type="InterPro" id="IPR011650">
    <property type="entry name" value="Peptidase_M20_dimer"/>
</dbReference>
<reference evidence="6 7" key="1">
    <citation type="submission" date="2019-06" db="EMBL/GenBank/DDBJ databases">
        <title>Wine fermentation using esterase from Monascus purpureus.</title>
        <authorList>
            <person name="Geng C."/>
            <person name="Zhang Y."/>
        </authorList>
    </citation>
    <scope>NUCLEOTIDE SEQUENCE [LARGE SCALE GENOMIC DNA]</scope>
    <source>
        <strain evidence="6">HQ1</strain>
    </source>
</reference>
<evidence type="ECO:0000313" key="6">
    <source>
        <dbReference type="EMBL" id="TQB77551.1"/>
    </source>
</evidence>
<sequence length="485" mass="51840">MHGAELICASKGEPLVIVGFPSIAVVIAIILPGQGEFVPRSIVCTLVEPVVEFTMRLQLSSSSDMAYGEILNKYRPDLRPFEDVYRRLHSSPELSGQEEQTAAVAAEFLTDLGYEVHTHIGGYGVAGVLRNGPGPTVLVRADMDGLPVEEKTGLPYASKKRVKDARDGVVKHVMHACGHDTHVTTLAAAATLLHSARSHWSGTLVCIFQPAEEHLDGAKAMIVDGLYEKVPKPDYVLAQHVMKMRTGSVGIRAGPMLTASDALDVRIFGKGGHGSAPHVCIDPVLIGASIVTRLQSIVSREVTPGQLAVVTCGSIHAGNAANIIPDHLDLQLSIRTYNPIIRERVLAAVHRIIEAECDAAGTVEKPVIKTVSSAPATVNDEGMVKILRATFCSYFKEDLVEAEPATASEDFSLLATEVGAPYVMWGFGGTDAKTWDDAVAKGTVDKLPSNHSPYFAPVIEPTLRTGVDAMALAALTFLWGKTSSQ</sequence>
<dbReference type="PANTHER" id="PTHR11014">
    <property type="entry name" value="PEPTIDASE M20 FAMILY MEMBER"/>
    <property type="match status" value="1"/>
</dbReference>
<evidence type="ECO:0000256" key="4">
    <source>
        <dbReference type="SAM" id="Phobius"/>
    </source>
</evidence>
<dbReference type="Proteomes" id="UP000319663">
    <property type="component" value="Unassembled WGS sequence"/>
</dbReference>
<dbReference type="PANTHER" id="PTHR11014:SF63">
    <property type="entry name" value="METALLOPEPTIDASE, PUTATIVE (AFU_ORTHOLOGUE AFUA_6G09600)-RELATED"/>
    <property type="match status" value="1"/>
</dbReference>
<proteinExistence type="inferred from homology"/>
<keyword evidence="3" id="KW-0378">Hydrolase</keyword>
<keyword evidence="4" id="KW-1133">Transmembrane helix</keyword>
<evidence type="ECO:0000259" key="5">
    <source>
        <dbReference type="Pfam" id="PF07687"/>
    </source>
</evidence>
<dbReference type="Gene3D" id="3.30.70.360">
    <property type="match status" value="1"/>
</dbReference>
<keyword evidence="7" id="KW-1185">Reference proteome</keyword>
<dbReference type="FunFam" id="3.30.70.360:FF:000001">
    <property type="entry name" value="N-acetyldiaminopimelate deacetylase"/>
    <property type="match status" value="1"/>
</dbReference>
<evidence type="ECO:0000256" key="3">
    <source>
        <dbReference type="ARBA" id="ARBA00022801"/>
    </source>
</evidence>
<gene>
    <name evidence="6" type="ORF">MPDQ_000092</name>
</gene>
<dbReference type="GO" id="GO:0016787">
    <property type="term" value="F:hydrolase activity"/>
    <property type="evidence" value="ECO:0007669"/>
    <property type="project" value="UniProtKB-KW"/>
</dbReference>
<feature type="domain" description="Peptidase M20 dimerisation" evidence="5">
    <location>
        <begin position="264"/>
        <end position="357"/>
    </location>
</feature>
<dbReference type="SUPFAM" id="SSF53187">
    <property type="entry name" value="Zn-dependent exopeptidases"/>
    <property type="match status" value="1"/>
</dbReference>
<dbReference type="InterPro" id="IPR002933">
    <property type="entry name" value="Peptidase_M20"/>
</dbReference>